<feature type="binding site" evidence="3">
    <location>
        <position position="332"/>
    </location>
    <ligand>
        <name>Mg(2+)</name>
        <dbReference type="ChEBI" id="CHEBI:18420"/>
        <label>1</label>
    </ligand>
</feature>
<dbReference type="Pfam" id="PF03747">
    <property type="entry name" value="ADP_ribosyl_GH"/>
    <property type="match status" value="1"/>
</dbReference>
<dbReference type="RefSeq" id="WP_084702292.1">
    <property type="nucleotide sequence ID" value="NZ_KB913032.1"/>
</dbReference>
<dbReference type="Gene3D" id="1.10.4080.10">
    <property type="entry name" value="ADP-ribosylation/Crystallin J1"/>
    <property type="match status" value="1"/>
</dbReference>
<dbReference type="Proteomes" id="UP000215563">
    <property type="component" value="Unassembled WGS sequence"/>
</dbReference>
<comment type="caution">
    <text evidence="5">The sequence shown here is derived from an EMBL/GenBank/DDBJ whole genome shotgun (WGS) entry which is preliminary data.</text>
</comment>
<dbReference type="InterPro" id="IPR036705">
    <property type="entry name" value="Ribosyl_crysJ1_sf"/>
</dbReference>
<feature type="binding site" evidence="3">
    <location>
        <position position="334"/>
    </location>
    <ligand>
        <name>Mg(2+)</name>
        <dbReference type="ChEBI" id="CHEBI:18420"/>
        <label>1</label>
    </ligand>
</feature>
<reference evidence="5 6" key="1">
    <citation type="submission" date="2017-07" db="EMBL/GenBank/DDBJ databases">
        <title>Amycolatopsis alba DSM 44262 Genome sequencing and assembly.</title>
        <authorList>
            <person name="Kaur N."/>
            <person name="Mayilraj S."/>
        </authorList>
    </citation>
    <scope>NUCLEOTIDE SEQUENCE [LARGE SCALE GENOMIC DNA]</scope>
    <source>
        <strain evidence="5 6">DSM 44262</strain>
    </source>
</reference>
<dbReference type="PANTHER" id="PTHR16222">
    <property type="entry name" value="ADP-RIBOSYLGLYCOHYDROLASE"/>
    <property type="match status" value="1"/>
</dbReference>
<comment type="similarity">
    <text evidence="1">Belongs to the ADP-ribosylglycohydrolase family.</text>
</comment>
<dbReference type="GO" id="GO:0046872">
    <property type="term" value="F:metal ion binding"/>
    <property type="evidence" value="ECO:0007669"/>
    <property type="project" value="UniProtKB-KW"/>
</dbReference>
<feature type="binding site" evidence="3">
    <location>
        <position position="76"/>
    </location>
    <ligand>
        <name>Mg(2+)</name>
        <dbReference type="ChEBI" id="CHEBI:18420"/>
        <label>1</label>
    </ligand>
</feature>
<feature type="region of interest" description="Disordered" evidence="4">
    <location>
        <begin position="487"/>
        <end position="517"/>
    </location>
</feature>
<dbReference type="SUPFAM" id="SSF101478">
    <property type="entry name" value="ADP-ribosylglycohydrolase"/>
    <property type="match status" value="1"/>
</dbReference>
<dbReference type="AlphaFoldDB" id="A0A229RBG3"/>
<proteinExistence type="inferred from homology"/>
<organism evidence="5 6">
    <name type="scientific">Amycolatopsis alba DSM 44262</name>
    <dbReference type="NCBI Taxonomy" id="1125972"/>
    <lineage>
        <taxon>Bacteria</taxon>
        <taxon>Bacillati</taxon>
        <taxon>Actinomycetota</taxon>
        <taxon>Actinomycetes</taxon>
        <taxon>Pseudonocardiales</taxon>
        <taxon>Pseudonocardiaceae</taxon>
        <taxon>Amycolatopsis</taxon>
    </lineage>
</organism>
<dbReference type="InterPro" id="IPR005502">
    <property type="entry name" value="Ribosyl_crysJ1"/>
</dbReference>
<protein>
    <recommendedName>
        <fullName evidence="7">ADP-ribosylglycohydrolase family protein</fullName>
    </recommendedName>
</protein>
<evidence type="ECO:0000256" key="2">
    <source>
        <dbReference type="ARBA" id="ARBA00022801"/>
    </source>
</evidence>
<keyword evidence="3" id="KW-0460">Magnesium</keyword>
<dbReference type="GO" id="GO:0016787">
    <property type="term" value="F:hydrolase activity"/>
    <property type="evidence" value="ECO:0007669"/>
    <property type="project" value="UniProtKB-KW"/>
</dbReference>
<keyword evidence="6" id="KW-1185">Reference proteome</keyword>
<evidence type="ECO:0000256" key="1">
    <source>
        <dbReference type="ARBA" id="ARBA00010702"/>
    </source>
</evidence>
<dbReference type="EMBL" id="NMQU01000140">
    <property type="protein sequence ID" value="OXM43801.1"/>
    <property type="molecule type" value="Genomic_DNA"/>
</dbReference>
<comment type="cofactor">
    <cofactor evidence="3">
        <name>Mg(2+)</name>
        <dbReference type="ChEBI" id="CHEBI:18420"/>
    </cofactor>
    <text evidence="3">Binds 2 magnesium ions per subunit.</text>
</comment>
<dbReference type="OrthoDB" id="9798107at2"/>
<dbReference type="PANTHER" id="PTHR16222:SF24">
    <property type="entry name" value="ADP-RIBOSYLHYDROLASE ARH3"/>
    <property type="match status" value="1"/>
</dbReference>
<name>A0A229RBG3_AMYAL</name>
<gene>
    <name evidence="5" type="ORF">CFP75_37130</name>
</gene>
<feature type="binding site" evidence="3">
    <location>
        <position position="74"/>
    </location>
    <ligand>
        <name>Mg(2+)</name>
        <dbReference type="ChEBI" id="CHEBI:18420"/>
        <label>1</label>
    </ligand>
</feature>
<evidence type="ECO:0000313" key="5">
    <source>
        <dbReference type="EMBL" id="OXM43801.1"/>
    </source>
</evidence>
<accession>A0A229RBG3</accession>
<evidence type="ECO:0008006" key="7">
    <source>
        <dbReference type="Google" id="ProtNLM"/>
    </source>
</evidence>
<feature type="binding site" evidence="3">
    <location>
        <position position="75"/>
    </location>
    <ligand>
        <name>Mg(2+)</name>
        <dbReference type="ChEBI" id="CHEBI:18420"/>
        <label>1</label>
    </ligand>
</feature>
<keyword evidence="3" id="KW-0479">Metal-binding</keyword>
<feature type="binding site" evidence="3">
    <location>
        <position position="335"/>
    </location>
    <ligand>
        <name>Mg(2+)</name>
        <dbReference type="ChEBI" id="CHEBI:18420"/>
        <label>1</label>
    </ligand>
</feature>
<dbReference type="InterPro" id="IPR050792">
    <property type="entry name" value="ADP-ribosylglycohydrolase"/>
</dbReference>
<keyword evidence="2" id="KW-0378">Hydrolase</keyword>
<sequence>MSAHAGSAARRDRIVGSMLWSAWADALGFISELTDERGLQRRLHGHRLEAPIEWSRRVGGRYGVTMTLPAGSYSDDTQLRLATARALSSRRFDVEAFAKVEVPIWPSYALGGGRASKAAAANLAKTATPWFANFYEGWTNAGGNGVAMRIQPHVWAADSVASARCLENIIVDAVTTHGHPRAIAGAVLHAAALGMTLAEGTLPPVSAWSDFVGLVEATYQLMENNSQLGSVWLPRWEHEIGSSFQAAWSQTVKEIYWLMKRARPVVKELRRCPDAESAEAAYRRLVDELDLSEPATRGSGTATSVAAMALATALPDRPALVSQIAARALGTDTDTIATMAAALCGAATSGDFPKEVQDADYLVEQALRLADIADGAEVAPFPYPDLLHWSAPTTQLDAVGFDGESLALAGFGHLKPFVDGETKTVRSEAWEWVRVDFGQSLLVKRRIQPRLLTVGNMPVRLPGESSGEVGQQRNGYRKWWTARSQSNADKIGDTKGNAGTLSLSPQADARPVHDEKNQAKKVDVDQMLAWVKSEGYTDRAVAYAIRRVALLGTQEQYESFADGLRRTLRSAAASSSSEVDRKEG</sequence>
<evidence type="ECO:0000256" key="4">
    <source>
        <dbReference type="SAM" id="MobiDB-lite"/>
    </source>
</evidence>
<evidence type="ECO:0000256" key="3">
    <source>
        <dbReference type="PIRSR" id="PIRSR605502-1"/>
    </source>
</evidence>
<evidence type="ECO:0000313" key="6">
    <source>
        <dbReference type="Proteomes" id="UP000215563"/>
    </source>
</evidence>